<feature type="region of interest" description="Disordered" evidence="2">
    <location>
        <begin position="810"/>
        <end position="989"/>
    </location>
</feature>
<feature type="compositionally biased region" description="Low complexity" evidence="2">
    <location>
        <begin position="937"/>
        <end position="989"/>
    </location>
</feature>
<reference evidence="3" key="1">
    <citation type="submission" date="2016-02" db="EMBL/GenBank/DDBJ databases">
        <title>Genome sequence of Bacillus trypoxylicola KCTC 13244(T).</title>
        <authorList>
            <person name="Jeong H."/>
            <person name="Park S.-H."/>
            <person name="Choi S.-K."/>
        </authorList>
    </citation>
    <scope>NUCLEOTIDE SEQUENCE [LARGE SCALE GENOMIC DNA]</scope>
    <source>
        <strain evidence="3">KCTC 13244</strain>
    </source>
</reference>
<dbReference type="GO" id="GO:0000921">
    <property type="term" value="P:septin ring assembly"/>
    <property type="evidence" value="ECO:0007669"/>
    <property type="project" value="InterPro"/>
</dbReference>
<dbReference type="STRING" id="519424.AZF04_03220"/>
<gene>
    <name evidence="3" type="ORF">AZF04_03220</name>
</gene>
<dbReference type="EMBL" id="LTAO01000012">
    <property type="protein sequence ID" value="KYG31804.1"/>
    <property type="molecule type" value="Genomic_DNA"/>
</dbReference>
<name>A0A161PGA8_9BACI</name>
<keyword evidence="1" id="KW-0175">Coiled coil</keyword>
<dbReference type="AlphaFoldDB" id="A0A161PGA8"/>
<comment type="caution">
    <text evidence="3">The sequence shown here is derived from an EMBL/GenBank/DDBJ whole genome shotgun (WGS) entry which is preliminary data.</text>
</comment>
<proteinExistence type="predicted"/>
<dbReference type="GO" id="GO:0005886">
    <property type="term" value="C:plasma membrane"/>
    <property type="evidence" value="ECO:0007669"/>
    <property type="project" value="UniProtKB-SubCell"/>
</dbReference>
<organism evidence="3 4">
    <name type="scientific">Alkalihalobacillus trypoxylicola</name>
    <dbReference type="NCBI Taxonomy" id="519424"/>
    <lineage>
        <taxon>Bacteria</taxon>
        <taxon>Bacillati</taxon>
        <taxon>Bacillota</taxon>
        <taxon>Bacilli</taxon>
        <taxon>Bacillales</taxon>
        <taxon>Bacillaceae</taxon>
        <taxon>Alkalihalobacillus</taxon>
    </lineage>
</organism>
<evidence type="ECO:0000313" key="3">
    <source>
        <dbReference type="EMBL" id="KYG31804.1"/>
    </source>
</evidence>
<evidence type="ECO:0000313" key="4">
    <source>
        <dbReference type="Proteomes" id="UP000075806"/>
    </source>
</evidence>
<protein>
    <submittedName>
        <fullName evidence="3">Uncharacterized protein</fullName>
    </submittedName>
</protein>
<evidence type="ECO:0000256" key="1">
    <source>
        <dbReference type="SAM" id="Coils"/>
    </source>
</evidence>
<sequence>MKKRHILGGLLFLFALYISNPMNSMAALVIEEDEELFFSTEEIEYLEETYTDSHFDYLIKSVSQMENEAIESEAEMIFLEANVDALLLIHQNEVQFQTAADSAIEDAILQGQGSNAYEEILNDTFINGAEQDDFVLAVESLINEIEERFVNLEMPNESGEMIEEETIESEAITIPSTANNGPNITWFSTILFLAISLAVLTGVRIVLKKQSDKKRIAELSALQERQKKLLSGVLQPYNNVSERLKLSKGQTVVALKQLEKQLFYILTNAKERDNHIEDLLGQSLKTDDYALQVENIEVETENDERLFTELTEETDTVMNSEKKASEQINQLKENIGTFETKFQSSIASQTNSFSFISSTLEEVNIGLNKAEELEKHLDYVGASQLLETLTERFNEMDRDFSLLQDLKDSLSSIKQNMNKQKELLMNQIADESLHTIVHQVEQAFIKIEQAFSNLSNDVMEGKAKAAEDEKRFIDKQLEEVSELVESLIFKRDHSWLNLEKMEQELLYFKEKESDFDRELNRLQKQYNQVHWHDLQSLFYELNNRIQSIKTVMGEVKRSLDEQHYEEAYEETERLKFEIQEIDQMYVQCFARFEELESERKQLLDQMNHLEREISKLLHTVNLEAIPMDTLDISRLLNQTQFEKNDLQQGIVHLGEFQEKVRQLEQQYEKWLDELTFWKKKKAELDRQWSVAKRSYEKAERRYEKDMPIHSYRREFSYCEREIQRLLAAGQYNQASNQLQLLEQIPRDMKKDYEQFNRDIRRSSSRYEQDDYYEEDHRQYDDQYKPLQKNLDQNIHHATILNATQNSVTFISDDRDHDGYHRHYDDRDYEDDYNRSNRDYNDARIQKSGSKHSSKRGSSIRSNDGERAVKPKARSKSNEAGKNSKVAQVKKEKATARNKTKRDSGASSLRGQSTTAKSRPTSTTGGASSFKAKSPTRGATSSFKSASTKGSSSSAKSSPRSSSSSRGGSSSFKSSTSSRGSSSSFKSKKK</sequence>
<dbReference type="GO" id="GO:0000917">
    <property type="term" value="P:division septum assembly"/>
    <property type="evidence" value="ECO:0007669"/>
    <property type="project" value="UniProtKB-KW"/>
</dbReference>
<evidence type="ECO:0000256" key="2">
    <source>
        <dbReference type="SAM" id="MobiDB-lite"/>
    </source>
</evidence>
<dbReference type="RefSeq" id="WP_061948185.1">
    <property type="nucleotide sequence ID" value="NZ_LTAO01000012.1"/>
</dbReference>
<feature type="coiled-coil region" evidence="1">
    <location>
        <begin position="592"/>
        <end position="619"/>
    </location>
</feature>
<feature type="compositionally biased region" description="Basic and acidic residues" evidence="2">
    <location>
        <begin position="811"/>
        <end position="844"/>
    </location>
</feature>
<dbReference type="Proteomes" id="UP000075806">
    <property type="component" value="Unassembled WGS sequence"/>
</dbReference>
<keyword evidence="4" id="KW-1185">Reference proteome</keyword>
<accession>A0A161PGA8</accession>
<dbReference type="GO" id="GO:0005940">
    <property type="term" value="C:septin ring"/>
    <property type="evidence" value="ECO:0007669"/>
    <property type="project" value="InterPro"/>
</dbReference>
<feature type="compositionally biased region" description="Polar residues" evidence="2">
    <location>
        <begin position="904"/>
        <end position="926"/>
    </location>
</feature>
<feature type="coiled-coil region" evidence="1">
    <location>
        <begin position="653"/>
        <end position="687"/>
    </location>
</feature>